<dbReference type="GO" id="GO:0047617">
    <property type="term" value="F:fatty acyl-CoA hydrolase activity"/>
    <property type="evidence" value="ECO:0007669"/>
    <property type="project" value="TreeGrafter"/>
</dbReference>
<proteinExistence type="predicted"/>
<dbReference type="Proteomes" id="UP000247569">
    <property type="component" value="Unassembled WGS sequence"/>
</dbReference>
<accession>A0A318JLC3</accession>
<dbReference type="EMBL" id="QJKF01000025">
    <property type="protein sequence ID" value="PXX54063.1"/>
    <property type="molecule type" value="Genomic_DNA"/>
</dbReference>
<protein>
    <submittedName>
        <fullName evidence="1">Acyl-CoA thioester hydrolase</fullName>
    </submittedName>
</protein>
<dbReference type="CDD" id="cd00586">
    <property type="entry name" value="4HBT"/>
    <property type="match status" value="1"/>
</dbReference>
<sequence>MRSILAGFSLSRNGFGHPGQSAAIQASAWLYAEATADSGEGGGLRTLECDVDAAWIDINNHMNAQYYGIVVYRAHAAFTDALGLGDDYVRTTGFGKVVVQTAMTYEREVLYGSRLAVDSWLLGVDAKRLHFFHEVHNLGDQMRVAVSEQLDLHVDLGTRRTAPMPADVLTRLTDFVAEQREAGRPEGVGRTIRFPRS</sequence>
<dbReference type="PANTHER" id="PTHR31793:SF2">
    <property type="entry name" value="BLR1345 PROTEIN"/>
    <property type="match status" value="1"/>
</dbReference>
<organism evidence="1 2">
    <name type="scientific">Nocardia tenerifensis</name>
    <dbReference type="NCBI Taxonomy" id="228006"/>
    <lineage>
        <taxon>Bacteria</taxon>
        <taxon>Bacillati</taxon>
        <taxon>Actinomycetota</taxon>
        <taxon>Actinomycetes</taxon>
        <taxon>Mycobacteriales</taxon>
        <taxon>Nocardiaceae</taxon>
        <taxon>Nocardia</taxon>
    </lineage>
</organism>
<name>A0A318JLC3_9NOCA</name>
<comment type="caution">
    <text evidence="1">The sequence shown here is derived from an EMBL/GenBank/DDBJ whole genome shotgun (WGS) entry which is preliminary data.</text>
</comment>
<dbReference type="OrthoDB" id="9803287at2"/>
<dbReference type="InterPro" id="IPR050563">
    <property type="entry name" value="4-hydroxybenzoyl-CoA_TE"/>
</dbReference>
<reference evidence="1 2" key="1">
    <citation type="submission" date="2018-05" db="EMBL/GenBank/DDBJ databases">
        <title>Genomic Encyclopedia of Type Strains, Phase IV (KMG-IV): sequencing the most valuable type-strain genomes for metagenomic binning, comparative biology and taxonomic classification.</title>
        <authorList>
            <person name="Goeker M."/>
        </authorList>
    </citation>
    <scope>NUCLEOTIDE SEQUENCE [LARGE SCALE GENOMIC DNA]</scope>
    <source>
        <strain evidence="1 2">DSM 44704</strain>
    </source>
</reference>
<gene>
    <name evidence="1" type="ORF">DFR70_12544</name>
</gene>
<dbReference type="InterPro" id="IPR029069">
    <property type="entry name" value="HotDog_dom_sf"/>
</dbReference>
<dbReference type="Pfam" id="PF13279">
    <property type="entry name" value="4HBT_2"/>
    <property type="match status" value="1"/>
</dbReference>
<evidence type="ECO:0000313" key="1">
    <source>
        <dbReference type="EMBL" id="PXX54063.1"/>
    </source>
</evidence>
<dbReference type="Gene3D" id="3.10.129.10">
    <property type="entry name" value="Hotdog Thioesterase"/>
    <property type="match status" value="1"/>
</dbReference>
<keyword evidence="1" id="KW-0378">Hydrolase</keyword>
<evidence type="ECO:0000313" key="2">
    <source>
        <dbReference type="Proteomes" id="UP000247569"/>
    </source>
</evidence>
<dbReference type="AlphaFoldDB" id="A0A318JLC3"/>
<dbReference type="PANTHER" id="PTHR31793">
    <property type="entry name" value="4-HYDROXYBENZOYL-COA THIOESTERASE FAMILY MEMBER"/>
    <property type="match status" value="1"/>
</dbReference>
<dbReference type="SUPFAM" id="SSF54637">
    <property type="entry name" value="Thioesterase/thiol ester dehydrase-isomerase"/>
    <property type="match status" value="1"/>
</dbReference>
<keyword evidence="2" id="KW-1185">Reference proteome</keyword>